<dbReference type="RefSeq" id="XP_058338698.1">
    <property type="nucleotide sequence ID" value="XM_058490562.1"/>
</dbReference>
<name>A0AAD7UUG4_9FUNG</name>
<accession>A0AAD7UUG4</accession>
<dbReference type="SMART" id="SM00568">
    <property type="entry name" value="GRAM"/>
    <property type="match status" value="2"/>
</dbReference>
<dbReference type="Pfam" id="PF02893">
    <property type="entry name" value="GRAM"/>
    <property type="match status" value="2"/>
</dbReference>
<dbReference type="InterPro" id="IPR050302">
    <property type="entry name" value="Rab_GAP_TBC_domain"/>
</dbReference>
<dbReference type="EMBL" id="JARTCD010000072">
    <property type="protein sequence ID" value="KAJ8653784.1"/>
    <property type="molecule type" value="Genomic_DNA"/>
</dbReference>
<dbReference type="SUPFAM" id="SSF47923">
    <property type="entry name" value="Ypt/Rab-GAP domain of gyp1p"/>
    <property type="match status" value="1"/>
</dbReference>
<keyword evidence="4" id="KW-1185">Reference proteome</keyword>
<dbReference type="Gene3D" id="1.10.472.80">
    <property type="entry name" value="Ypt/Rab-GAP domain of gyp1p, domain 3"/>
    <property type="match status" value="1"/>
</dbReference>
<dbReference type="Gene3D" id="1.10.10.750">
    <property type="entry name" value="Ypt/Rab-GAP domain of gyp1p, domain 1"/>
    <property type="match status" value="1"/>
</dbReference>
<dbReference type="Gene3D" id="2.30.29.30">
    <property type="entry name" value="Pleckstrin-homology domain (PH domain)/Phosphotyrosine-binding domain (PTB)"/>
    <property type="match status" value="2"/>
</dbReference>
<dbReference type="GO" id="GO:0031267">
    <property type="term" value="F:small GTPase binding"/>
    <property type="evidence" value="ECO:0007669"/>
    <property type="project" value="TreeGrafter"/>
</dbReference>
<dbReference type="InterPro" id="IPR000195">
    <property type="entry name" value="Rab-GAP-TBC_dom"/>
</dbReference>
<dbReference type="PANTHER" id="PTHR47219">
    <property type="entry name" value="RAB GTPASE-ACTIVATING PROTEIN 1-LIKE"/>
    <property type="match status" value="1"/>
</dbReference>
<dbReference type="GeneID" id="83217986"/>
<evidence type="ECO:0000256" key="1">
    <source>
        <dbReference type="SAM" id="MobiDB-lite"/>
    </source>
</evidence>
<feature type="compositionally biased region" description="Low complexity" evidence="1">
    <location>
        <begin position="270"/>
        <end position="296"/>
    </location>
</feature>
<dbReference type="AlphaFoldDB" id="A0AAD7UUG4"/>
<dbReference type="PROSITE" id="PS50086">
    <property type="entry name" value="TBC_RABGAP"/>
    <property type="match status" value="1"/>
</dbReference>
<dbReference type="SMART" id="SM00164">
    <property type="entry name" value="TBC"/>
    <property type="match status" value="1"/>
</dbReference>
<dbReference type="PANTHER" id="PTHR47219:SF20">
    <property type="entry name" value="TBC1 DOMAIN FAMILY MEMBER 2B"/>
    <property type="match status" value="1"/>
</dbReference>
<gene>
    <name evidence="3" type="ORF">O0I10_010583</name>
</gene>
<dbReference type="InterPro" id="IPR011993">
    <property type="entry name" value="PH-like_dom_sf"/>
</dbReference>
<evidence type="ECO:0000259" key="2">
    <source>
        <dbReference type="PROSITE" id="PS50086"/>
    </source>
</evidence>
<dbReference type="FunFam" id="1.10.8.270:FF:000002">
    <property type="entry name" value="TBC1 domain family member 9B"/>
    <property type="match status" value="1"/>
</dbReference>
<sequence>MDNLRLTTALNSFTLPVNAEQHQPLWETMQQNAYFCLQRTKFGRFSFIHNVVGTMQSVLDTSKQLPYRLLYQCADGAWWQIGATDNEKNANMVWTWIYENLYPSLRMLDDAEKDEFLHIKISSLVARRDGESDDTKDHDHSTSTYFRHIFDLAETERLVNCYSCGYSVNWFTSQGWLYISENYLGFYSSFLGYETKVLIEHKDVEIITKEKSGVFSNAIKVVSKDDGETQHLFSNLLDRDAVYDELIQLTGVAMQRVLKSAALEYHLCPSSSDSCSTANMSDSSNSSSTTRRNSSTQAGATFSSQPLKKDLEAQRRDEHFRNKFRLPCTENLLLHVGATQFNNPHHPIRGRLSLSPAFLIFHAIDNDSTTAQQQQYECVIPLCAIRQIERLLDISFMLSIKITDCYQNTTKFWFEHINRDEYEEIWYHLTTNTRQQQERLQATTDHLITWLPSERLLRHEKAHSDITDAPGGGLGLLFGFPGDEIKTRDKVKMELWKDYFEAHGRNLMIAKTRRFAQLVHAGLPNRLRGEIWEICTGSIYERVMNPNIYRSILDENKHKKSSSLEEIEKDLTRSLPEYPAYQTPEGIARLRRVLTAYSWKNPELGYCQAMNLVVSVFLIYMSEEQAFFMLTKLCEDMLPGYYGPSMYGALLDEHIFEEMLRDAIPDLHQHVSKTGIQLSISCMPWFLTLFVSSSMPLLFAFRVMDCFFMNGPRVLFQIGYSQDKQGAAFAS</sequence>
<organism evidence="3 4">
    <name type="scientific">Lichtheimia ornata</name>
    <dbReference type="NCBI Taxonomy" id="688661"/>
    <lineage>
        <taxon>Eukaryota</taxon>
        <taxon>Fungi</taxon>
        <taxon>Fungi incertae sedis</taxon>
        <taxon>Mucoromycota</taxon>
        <taxon>Mucoromycotina</taxon>
        <taxon>Mucoromycetes</taxon>
        <taxon>Mucorales</taxon>
        <taxon>Lichtheimiaceae</taxon>
        <taxon>Lichtheimia</taxon>
    </lineage>
</organism>
<dbReference type="Proteomes" id="UP001234581">
    <property type="component" value="Unassembled WGS sequence"/>
</dbReference>
<comment type="caution">
    <text evidence="3">The sequence shown here is derived from an EMBL/GenBank/DDBJ whole genome shotgun (WGS) entry which is preliminary data.</text>
</comment>
<dbReference type="Gene3D" id="1.10.8.270">
    <property type="entry name" value="putative rabgap domain of human tbc1 domain family member 14 like domains"/>
    <property type="match status" value="1"/>
</dbReference>
<dbReference type="InterPro" id="IPR004182">
    <property type="entry name" value="GRAM"/>
</dbReference>
<dbReference type="Pfam" id="PF00566">
    <property type="entry name" value="RabGAP-TBC"/>
    <property type="match status" value="1"/>
</dbReference>
<feature type="region of interest" description="Disordered" evidence="1">
    <location>
        <begin position="270"/>
        <end position="308"/>
    </location>
</feature>
<feature type="compositionally biased region" description="Polar residues" evidence="1">
    <location>
        <begin position="297"/>
        <end position="306"/>
    </location>
</feature>
<reference evidence="3 4" key="1">
    <citation type="submission" date="2023-03" db="EMBL/GenBank/DDBJ databases">
        <title>Genome sequence of Lichtheimia ornata CBS 291.66.</title>
        <authorList>
            <person name="Mohabir J.T."/>
            <person name="Shea T.P."/>
            <person name="Kurbessoian T."/>
            <person name="Berby B."/>
            <person name="Fontaine J."/>
            <person name="Livny J."/>
            <person name="Gnirke A."/>
            <person name="Stajich J.E."/>
            <person name="Cuomo C.A."/>
        </authorList>
    </citation>
    <scope>NUCLEOTIDE SEQUENCE [LARGE SCALE GENOMIC DNA]</scope>
    <source>
        <strain evidence="3">CBS 291.66</strain>
    </source>
</reference>
<protein>
    <recommendedName>
        <fullName evidence="2">Rab-GAP TBC domain-containing protein</fullName>
    </recommendedName>
</protein>
<feature type="domain" description="Rab-GAP TBC" evidence="2">
    <location>
        <begin position="522"/>
        <end position="711"/>
    </location>
</feature>
<proteinExistence type="predicted"/>
<evidence type="ECO:0000313" key="4">
    <source>
        <dbReference type="Proteomes" id="UP001234581"/>
    </source>
</evidence>
<dbReference type="GO" id="GO:0005096">
    <property type="term" value="F:GTPase activator activity"/>
    <property type="evidence" value="ECO:0007669"/>
    <property type="project" value="TreeGrafter"/>
</dbReference>
<evidence type="ECO:0000313" key="3">
    <source>
        <dbReference type="EMBL" id="KAJ8653784.1"/>
    </source>
</evidence>
<dbReference type="InterPro" id="IPR035969">
    <property type="entry name" value="Rab-GAP_TBC_sf"/>
</dbReference>